<dbReference type="InterPro" id="IPR008333">
    <property type="entry name" value="Cbr1-like_FAD-bd_dom"/>
</dbReference>
<dbReference type="Gene3D" id="2.40.30.10">
    <property type="entry name" value="Translation factors"/>
    <property type="match status" value="1"/>
</dbReference>
<reference evidence="2 3" key="1">
    <citation type="submission" date="2018-03" db="EMBL/GenBank/DDBJ databases">
        <title>Neisseria weixii sp. nov., isolated from the intestinal contents of Tibetan Plateau pika (Ochotona curzoniae) in Yushu, Qinghai Province, China.</title>
        <authorList>
            <person name="Gui Z."/>
        </authorList>
    </citation>
    <scope>NUCLEOTIDE SEQUENCE [LARGE SCALE GENOMIC DNA]</scope>
    <source>
        <strain evidence="2 3">ATCC 51483</strain>
    </source>
</reference>
<dbReference type="AlphaFoldDB" id="A0A2P7U2Z2"/>
<dbReference type="Pfam" id="PF00970">
    <property type="entry name" value="FAD_binding_6"/>
    <property type="match status" value="1"/>
</dbReference>
<proteinExistence type="predicted"/>
<gene>
    <name evidence="2" type="ORF">C7N83_01355</name>
</gene>
<dbReference type="RefSeq" id="WP_106740057.1">
    <property type="nucleotide sequence ID" value="NZ_PXYY01000004.1"/>
</dbReference>
<dbReference type="InterPro" id="IPR017938">
    <property type="entry name" value="Riboflavin_synthase-like_b-brl"/>
</dbReference>
<accession>A0A2P7U2Z2</accession>
<evidence type="ECO:0000313" key="2">
    <source>
        <dbReference type="EMBL" id="PSJ81344.1"/>
    </source>
</evidence>
<sequence length="151" mass="16793">MKATIWWRNYHEQTFGESLIGSGKSTGQNFVVLHMAQSHPDIHINGYNPSHKRRKPFLPVLIQHNVAVLHLGLPKASAFPFSAGQCIDLLLPGNITRSYPIADTPGQIGFLELHIRRREQNACSNMIFNQPPALKGKGVVRIKGTFGIFGL</sequence>
<dbReference type="Proteomes" id="UP000241868">
    <property type="component" value="Unassembled WGS sequence"/>
</dbReference>
<dbReference type="GO" id="GO:0016491">
    <property type="term" value="F:oxidoreductase activity"/>
    <property type="evidence" value="ECO:0007669"/>
    <property type="project" value="InterPro"/>
</dbReference>
<keyword evidence="3" id="KW-1185">Reference proteome</keyword>
<dbReference type="EMBL" id="PXYY01000004">
    <property type="protein sequence ID" value="PSJ81344.1"/>
    <property type="molecule type" value="Genomic_DNA"/>
</dbReference>
<protein>
    <recommendedName>
        <fullName evidence="1">FAD-binding FR-type domain-containing protein</fullName>
    </recommendedName>
</protein>
<evidence type="ECO:0000259" key="1">
    <source>
        <dbReference type="PROSITE" id="PS51384"/>
    </source>
</evidence>
<dbReference type="SUPFAM" id="SSF63380">
    <property type="entry name" value="Riboflavin synthase domain-like"/>
    <property type="match status" value="1"/>
</dbReference>
<evidence type="ECO:0000313" key="3">
    <source>
        <dbReference type="Proteomes" id="UP000241868"/>
    </source>
</evidence>
<dbReference type="OrthoDB" id="9806195at2"/>
<dbReference type="InterPro" id="IPR017927">
    <property type="entry name" value="FAD-bd_FR_type"/>
</dbReference>
<dbReference type="PROSITE" id="PS51384">
    <property type="entry name" value="FAD_FR"/>
    <property type="match status" value="1"/>
</dbReference>
<organism evidence="2 3">
    <name type="scientific">Neisseria iguanae</name>
    <dbReference type="NCBI Taxonomy" id="90242"/>
    <lineage>
        <taxon>Bacteria</taxon>
        <taxon>Pseudomonadati</taxon>
        <taxon>Pseudomonadota</taxon>
        <taxon>Betaproteobacteria</taxon>
        <taxon>Neisseriales</taxon>
        <taxon>Neisseriaceae</taxon>
        <taxon>Neisseria</taxon>
    </lineage>
</organism>
<name>A0A2P7U2Z2_9NEIS</name>
<comment type="caution">
    <text evidence="2">The sequence shown here is derived from an EMBL/GenBank/DDBJ whole genome shotgun (WGS) entry which is preliminary data.</text>
</comment>
<feature type="domain" description="FAD-binding FR-type" evidence="1">
    <location>
        <begin position="45"/>
        <end position="151"/>
    </location>
</feature>